<evidence type="ECO:0000313" key="2">
    <source>
        <dbReference type="EMBL" id="WPD18886.1"/>
    </source>
</evidence>
<reference evidence="2 3" key="1">
    <citation type="submission" date="2023-08" db="EMBL/GenBank/DDBJ databases">
        <title>Genome sequence of Thermaerobacter compostii strain Ins1, a spore-forming filamentous bacterium isolated from a deep geothermal reservoir.</title>
        <authorList>
            <person name="Bregnard D."/>
            <person name="Gonzalez D."/>
            <person name="Junier P."/>
        </authorList>
    </citation>
    <scope>NUCLEOTIDE SEQUENCE [LARGE SCALE GENOMIC DNA]</scope>
    <source>
        <strain evidence="2 3">Ins1</strain>
    </source>
</reference>
<dbReference type="InterPro" id="IPR009359">
    <property type="entry name" value="PaaB"/>
</dbReference>
<dbReference type="RefSeq" id="WP_318750631.1">
    <property type="nucleotide sequence ID" value="NZ_CP132508.1"/>
</dbReference>
<evidence type="ECO:0000256" key="1">
    <source>
        <dbReference type="SAM" id="MobiDB-lite"/>
    </source>
</evidence>
<dbReference type="Proteomes" id="UP001304683">
    <property type="component" value="Chromosome"/>
</dbReference>
<accession>A0ABZ0QN17</accession>
<dbReference type="InterPro" id="IPR038693">
    <property type="entry name" value="PaaB_sf"/>
</dbReference>
<gene>
    <name evidence="2" type="ORF">Q5761_11070</name>
</gene>
<protein>
    <submittedName>
        <fullName evidence="2">Phenylacetic acid degradation protein PaaB</fullName>
    </submittedName>
</protein>
<sequence>MEGTMRVYEVFGQPRRGEPYLHCGSLLAGDRRSARLLALQLFCRRQEYVSLWVVPRACIEVVGEGDDDWWQPATDKTYRLGEGFARTRELWRRFGRGAGGGGPTPRPASATAPGGRAGSSGPETIPGPTAAAAADEPGAAPAAGGLGASLNRRGPVRVRRGPRRQDRRAGMEGTGGTEGKDGR</sequence>
<feature type="compositionally biased region" description="Low complexity" evidence="1">
    <location>
        <begin position="107"/>
        <end position="143"/>
    </location>
</feature>
<dbReference type="EMBL" id="CP132508">
    <property type="protein sequence ID" value="WPD18886.1"/>
    <property type="molecule type" value="Genomic_DNA"/>
</dbReference>
<dbReference type="Pfam" id="PF06243">
    <property type="entry name" value="PaaB"/>
    <property type="match status" value="1"/>
</dbReference>
<proteinExistence type="predicted"/>
<evidence type="ECO:0000313" key="3">
    <source>
        <dbReference type="Proteomes" id="UP001304683"/>
    </source>
</evidence>
<organism evidence="2 3">
    <name type="scientific">Thermaerobacter composti</name>
    <dbReference type="NCBI Taxonomy" id="554949"/>
    <lineage>
        <taxon>Bacteria</taxon>
        <taxon>Bacillati</taxon>
        <taxon>Bacillota</taxon>
        <taxon>Clostridia</taxon>
        <taxon>Eubacteriales</taxon>
        <taxon>Clostridiales Family XVII. Incertae Sedis</taxon>
        <taxon>Thermaerobacter</taxon>
    </lineage>
</organism>
<feature type="region of interest" description="Disordered" evidence="1">
    <location>
        <begin position="94"/>
        <end position="183"/>
    </location>
</feature>
<keyword evidence="3" id="KW-1185">Reference proteome</keyword>
<name>A0ABZ0QN17_9FIRM</name>
<dbReference type="Gene3D" id="3.10.20.520">
    <property type="entry name" value="Phenylacetic acid degradation B"/>
    <property type="match status" value="1"/>
</dbReference>